<dbReference type="InterPro" id="IPR047272">
    <property type="entry name" value="S49_SppA_C"/>
</dbReference>
<comment type="similarity">
    <text evidence="1">Belongs to the peptidase S49 family.</text>
</comment>
<dbReference type="InterPro" id="IPR029045">
    <property type="entry name" value="ClpP/crotonase-like_dom_sf"/>
</dbReference>
<dbReference type="SUPFAM" id="SSF52096">
    <property type="entry name" value="ClpP/crotonase"/>
    <property type="match status" value="1"/>
</dbReference>
<evidence type="ECO:0000256" key="5">
    <source>
        <dbReference type="SAM" id="MobiDB-lite"/>
    </source>
</evidence>
<feature type="domain" description="Peptidase S49" evidence="7">
    <location>
        <begin position="186"/>
        <end position="348"/>
    </location>
</feature>
<feature type="transmembrane region" description="Helical" evidence="6">
    <location>
        <begin position="59"/>
        <end position="86"/>
    </location>
</feature>
<dbReference type="RefSeq" id="WP_016456181.1">
    <property type="nucleotide sequence ID" value="NZ_KE150269.1"/>
</dbReference>
<keyword evidence="6" id="KW-1133">Transmembrane helix</keyword>
<dbReference type="PANTHER" id="PTHR42987">
    <property type="entry name" value="PEPTIDASE S49"/>
    <property type="match status" value="1"/>
</dbReference>
<protein>
    <submittedName>
        <fullName evidence="8">Signal peptide peptidase SppA, 36K type</fullName>
    </submittedName>
</protein>
<gene>
    <name evidence="8" type="ORF">HMPREF9306_01353</name>
</gene>
<evidence type="ECO:0000256" key="6">
    <source>
        <dbReference type="SAM" id="Phobius"/>
    </source>
</evidence>
<keyword evidence="3" id="KW-0378">Hydrolase</keyword>
<evidence type="ECO:0000256" key="4">
    <source>
        <dbReference type="ARBA" id="ARBA00022825"/>
    </source>
</evidence>
<proteinExistence type="inferred from homology"/>
<organism evidence="8 9">
    <name type="scientific">Propionimicrobium lymphophilum ACS-093-V-SCH5</name>
    <dbReference type="NCBI Taxonomy" id="883161"/>
    <lineage>
        <taxon>Bacteria</taxon>
        <taxon>Bacillati</taxon>
        <taxon>Actinomycetota</taxon>
        <taxon>Actinomycetes</taxon>
        <taxon>Propionibacteriales</taxon>
        <taxon>Propionibacteriaceae</taxon>
        <taxon>Propionimicrobium</taxon>
    </lineage>
</organism>
<keyword evidence="6" id="KW-0812">Transmembrane</keyword>
<name>S2WY21_9ACTN</name>
<comment type="caution">
    <text evidence="8">The sequence shown here is derived from an EMBL/GenBank/DDBJ whole genome shotgun (WGS) entry which is preliminary data.</text>
</comment>
<keyword evidence="9" id="KW-1185">Reference proteome</keyword>
<reference evidence="8 9" key="1">
    <citation type="submission" date="2013-04" db="EMBL/GenBank/DDBJ databases">
        <title>The Genome Sequence of Propionimicrobium lymphophilum ACS-093-V-SCH5.</title>
        <authorList>
            <consortium name="The Broad Institute Genomics Platform"/>
            <person name="Earl A."/>
            <person name="Ward D."/>
            <person name="Feldgarden M."/>
            <person name="Gevers D."/>
            <person name="Saerens B."/>
            <person name="Vaneechoutte M."/>
            <person name="Walker B."/>
            <person name="Young S."/>
            <person name="Zeng Q."/>
            <person name="Gargeya S."/>
            <person name="Fitzgerald M."/>
            <person name="Haas B."/>
            <person name="Abouelleil A."/>
            <person name="Allen A.W."/>
            <person name="Alvarado L."/>
            <person name="Arachchi H.M."/>
            <person name="Berlin A.M."/>
            <person name="Chapman S.B."/>
            <person name="Gainer-Dewar J."/>
            <person name="Goldberg J."/>
            <person name="Griggs A."/>
            <person name="Gujja S."/>
            <person name="Hansen M."/>
            <person name="Howarth C."/>
            <person name="Imamovic A."/>
            <person name="Ireland A."/>
            <person name="Larimer J."/>
            <person name="McCowan C."/>
            <person name="Murphy C."/>
            <person name="Pearson M."/>
            <person name="Poon T.W."/>
            <person name="Priest M."/>
            <person name="Roberts A."/>
            <person name="Saif S."/>
            <person name="Shea T."/>
            <person name="Sisk P."/>
            <person name="Sykes S."/>
            <person name="Wortman J."/>
            <person name="Nusbaum C."/>
            <person name="Birren B."/>
        </authorList>
    </citation>
    <scope>NUCLEOTIDE SEQUENCE [LARGE SCALE GENOMIC DNA]</scope>
    <source>
        <strain evidence="8 9">ACS-093-V-SCH5</strain>
    </source>
</reference>
<evidence type="ECO:0000313" key="9">
    <source>
        <dbReference type="Proteomes" id="UP000014417"/>
    </source>
</evidence>
<evidence type="ECO:0000259" key="7">
    <source>
        <dbReference type="Pfam" id="PF01343"/>
    </source>
</evidence>
<dbReference type="Proteomes" id="UP000014417">
    <property type="component" value="Unassembled WGS sequence"/>
</dbReference>
<dbReference type="HOGENOM" id="CLU_690502_0_0_11"/>
<dbReference type="Pfam" id="PF01343">
    <property type="entry name" value="Peptidase_S49"/>
    <property type="match status" value="1"/>
</dbReference>
<dbReference type="GO" id="GO:0006508">
    <property type="term" value="P:proteolysis"/>
    <property type="evidence" value="ECO:0007669"/>
    <property type="project" value="UniProtKB-KW"/>
</dbReference>
<evidence type="ECO:0000313" key="8">
    <source>
        <dbReference type="EMBL" id="EPD32654.1"/>
    </source>
</evidence>
<dbReference type="EMBL" id="AGZR01000008">
    <property type="protein sequence ID" value="EPD32654.1"/>
    <property type="molecule type" value="Genomic_DNA"/>
</dbReference>
<dbReference type="Gene3D" id="3.90.226.10">
    <property type="entry name" value="2-enoyl-CoA Hydratase, Chain A, domain 1"/>
    <property type="match status" value="1"/>
</dbReference>
<accession>S2WY21</accession>
<feature type="region of interest" description="Disordered" evidence="5">
    <location>
        <begin position="1"/>
        <end position="47"/>
    </location>
</feature>
<keyword evidence="4" id="KW-0720">Serine protease</keyword>
<dbReference type="GO" id="GO:0008236">
    <property type="term" value="F:serine-type peptidase activity"/>
    <property type="evidence" value="ECO:0007669"/>
    <property type="project" value="UniProtKB-KW"/>
</dbReference>
<keyword evidence="2" id="KW-0645">Protease</keyword>
<evidence type="ECO:0000256" key="2">
    <source>
        <dbReference type="ARBA" id="ARBA00022670"/>
    </source>
</evidence>
<keyword evidence="6" id="KW-0472">Membrane</keyword>
<dbReference type="AlphaFoldDB" id="S2WY21"/>
<dbReference type="PANTHER" id="PTHR42987:SF4">
    <property type="entry name" value="PROTEASE SOHB-RELATED"/>
    <property type="match status" value="1"/>
</dbReference>
<sequence>MDENTNAQTPGARPELQGAPSWDPPETATQIPPTQLPPLVSPQVPNSSKPRKSSFFKGFGVGLGASIGFGILSVVMSIVMMLGLIVTAASAAKSIGTTADTGATTHVWGPSNAKNTLFAIAINGAIMTNSGASAFNSGVYGYEIAKQIDQIEADDYAGLVLLMDTPGGTITGSRAIHDAVARYQERTGRKVFAYVQSMSASGGMYSMAGADYIAADYGTLTGSIGVIMGPIMHYKDVTATTGNILESGVTTSGGITQEYLTQGKGKDFGNPFREMSEEERANYTHNLELAYDDFVNIVSQGRGIDPETIRNDLGAFMFDEHRAVEKKLIDEVMPREAAFRKAAEINNVDPEDTKVITPSAPTGLASLLGVKTRVYGHSIPLSTNDGLKPTTSLCSGSPSIVAYAGNITSLCGA</sequence>
<dbReference type="InterPro" id="IPR002142">
    <property type="entry name" value="Peptidase_S49"/>
</dbReference>
<evidence type="ECO:0000256" key="1">
    <source>
        <dbReference type="ARBA" id="ARBA00008683"/>
    </source>
</evidence>
<evidence type="ECO:0000256" key="3">
    <source>
        <dbReference type="ARBA" id="ARBA00022801"/>
    </source>
</evidence>
<dbReference type="OrthoDB" id="5623708at2"/>
<dbReference type="STRING" id="883161.HMPREF9306_01353"/>
<dbReference type="CDD" id="cd07023">
    <property type="entry name" value="S49_Sppa_N_C"/>
    <property type="match status" value="1"/>
</dbReference>
<dbReference type="Gene3D" id="6.20.330.10">
    <property type="match status" value="1"/>
</dbReference>